<gene>
    <name evidence="7" type="ORF">ACFFGY_06250</name>
</gene>
<keyword evidence="8" id="KW-1185">Reference proteome</keyword>
<feature type="transmembrane region" description="Helical" evidence="6">
    <location>
        <begin position="60"/>
        <end position="86"/>
    </location>
</feature>
<feature type="transmembrane region" description="Helical" evidence="6">
    <location>
        <begin position="29"/>
        <end position="48"/>
    </location>
</feature>
<keyword evidence="2 6" id="KW-0812">Transmembrane</keyword>
<accession>A0ABV6JQ54</accession>
<dbReference type="PANTHER" id="PTHR36926">
    <property type="entry name" value="COLICIN V PRODUCTION PROTEIN"/>
    <property type="match status" value="1"/>
</dbReference>
<name>A0ABV6JQ54_9PROT</name>
<sequence length="186" mass="19938">MTWVDGVILLILAVSAALAYSRGLVREVLGIGAWVGALLLAFTVLPEMRQALGQAVQPAWLTDVVAIGSIFVIALIVLKIAIAFVARRVQSSILGGLDRALGTVFGLARGAFLAVLAYIVAGQLLPSTDRWPEPVRDARALPYVADGARWVVGSLPPEYRLRVPDAPSRPLPPMEDLLRPPARSRT</sequence>
<keyword evidence="3 6" id="KW-1133">Transmembrane helix</keyword>
<dbReference type="EMBL" id="JBHLUN010000005">
    <property type="protein sequence ID" value="MFC0407843.1"/>
    <property type="molecule type" value="Genomic_DNA"/>
</dbReference>
<evidence type="ECO:0000313" key="8">
    <source>
        <dbReference type="Proteomes" id="UP001589865"/>
    </source>
</evidence>
<proteinExistence type="predicted"/>
<comment type="caution">
    <text evidence="7">The sequence shown here is derived from an EMBL/GenBank/DDBJ whole genome shotgun (WGS) entry which is preliminary data.</text>
</comment>
<reference evidence="7 8" key="1">
    <citation type="submission" date="2024-09" db="EMBL/GenBank/DDBJ databases">
        <authorList>
            <person name="Sun Q."/>
            <person name="Mori K."/>
        </authorList>
    </citation>
    <scope>NUCLEOTIDE SEQUENCE [LARGE SCALE GENOMIC DNA]</scope>
    <source>
        <strain evidence="7 8">TBRC 5777</strain>
    </source>
</reference>
<evidence type="ECO:0000256" key="3">
    <source>
        <dbReference type="ARBA" id="ARBA00022989"/>
    </source>
</evidence>
<evidence type="ECO:0000256" key="1">
    <source>
        <dbReference type="ARBA" id="ARBA00004141"/>
    </source>
</evidence>
<dbReference type="InterPro" id="IPR003825">
    <property type="entry name" value="Colicin-V_CvpA"/>
</dbReference>
<dbReference type="Proteomes" id="UP001589865">
    <property type="component" value="Unassembled WGS sequence"/>
</dbReference>
<evidence type="ECO:0000256" key="2">
    <source>
        <dbReference type="ARBA" id="ARBA00022692"/>
    </source>
</evidence>
<dbReference type="Pfam" id="PF02674">
    <property type="entry name" value="Colicin_V"/>
    <property type="match status" value="1"/>
</dbReference>
<evidence type="ECO:0000256" key="4">
    <source>
        <dbReference type="ARBA" id="ARBA00023136"/>
    </source>
</evidence>
<evidence type="ECO:0000313" key="7">
    <source>
        <dbReference type="EMBL" id="MFC0407843.1"/>
    </source>
</evidence>
<dbReference type="RefSeq" id="WP_377043570.1">
    <property type="nucleotide sequence ID" value="NZ_JBHLUN010000005.1"/>
</dbReference>
<dbReference type="PANTHER" id="PTHR36926:SF1">
    <property type="entry name" value="COLICIN V PRODUCTION PROTEIN"/>
    <property type="match status" value="1"/>
</dbReference>
<dbReference type="InterPro" id="IPR052719">
    <property type="entry name" value="CvpA-like"/>
</dbReference>
<keyword evidence="4 6" id="KW-0472">Membrane</keyword>
<feature type="transmembrane region" description="Helical" evidence="6">
    <location>
        <begin position="106"/>
        <end position="126"/>
    </location>
</feature>
<comment type="subcellular location">
    <subcellularLocation>
        <location evidence="1">Membrane</location>
        <topology evidence="1">Multi-pass membrane protein</topology>
    </subcellularLocation>
</comment>
<evidence type="ECO:0000256" key="5">
    <source>
        <dbReference type="SAM" id="MobiDB-lite"/>
    </source>
</evidence>
<feature type="region of interest" description="Disordered" evidence="5">
    <location>
        <begin position="164"/>
        <end position="186"/>
    </location>
</feature>
<protein>
    <submittedName>
        <fullName evidence="7">CvpA family protein</fullName>
    </submittedName>
</protein>
<organism evidence="7 8">
    <name type="scientific">Roseomonas elaeocarpi</name>
    <dbReference type="NCBI Taxonomy" id="907779"/>
    <lineage>
        <taxon>Bacteria</taxon>
        <taxon>Pseudomonadati</taxon>
        <taxon>Pseudomonadota</taxon>
        <taxon>Alphaproteobacteria</taxon>
        <taxon>Acetobacterales</taxon>
        <taxon>Roseomonadaceae</taxon>
        <taxon>Roseomonas</taxon>
    </lineage>
</organism>
<evidence type="ECO:0000256" key="6">
    <source>
        <dbReference type="SAM" id="Phobius"/>
    </source>
</evidence>